<organism evidence="2">
    <name type="scientific">viral metagenome</name>
    <dbReference type="NCBI Taxonomy" id="1070528"/>
    <lineage>
        <taxon>unclassified sequences</taxon>
        <taxon>metagenomes</taxon>
        <taxon>organismal metagenomes</taxon>
    </lineage>
</organism>
<sequence>MAIPLIAPLAGALIGGLIQAAGSLVGRILIALGIGFVTYSGMNASLDVFRDYFSGALGDMGSVAAGVAGTLKLDVAFAIIVSAVTARLAITGLTSDTVKRMVFK</sequence>
<dbReference type="EMBL" id="MT143833">
    <property type="protein sequence ID" value="QJB03246.1"/>
    <property type="molecule type" value="Genomic_DNA"/>
</dbReference>
<reference evidence="2" key="1">
    <citation type="submission" date="2020-03" db="EMBL/GenBank/DDBJ databases">
        <title>The deep terrestrial virosphere.</title>
        <authorList>
            <person name="Holmfeldt K."/>
            <person name="Nilsson E."/>
            <person name="Simone D."/>
            <person name="Lopez-Fernandez M."/>
            <person name="Wu X."/>
            <person name="de Brujin I."/>
            <person name="Lundin D."/>
            <person name="Andersson A."/>
            <person name="Bertilsson S."/>
            <person name="Dopson M."/>
        </authorList>
    </citation>
    <scope>NUCLEOTIDE SEQUENCE</scope>
    <source>
        <strain evidence="1">MM171A01142</strain>
        <strain evidence="2">MM171B00834</strain>
    </source>
</reference>
<name>A0A6M3MD52_9ZZZZ</name>
<protein>
    <recommendedName>
        <fullName evidence="3">DUF2523 domain-containing protein</fullName>
    </recommendedName>
</protein>
<accession>A0A6M3MD52</accession>
<dbReference type="InterPro" id="IPR019670">
    <property type="entry name" value="DUF2523"/>
</dbReference>
<evidence type="ECO:0000313" key="1">
    <source>
        <dbReference type="EMBL" id="QJA99336.1"/>
    </source>
</evidence>
<dbReference type="Pfam" id="PF10734">
    <property type="entry name" value="DUF2523"/>
    <property type="match status" value="1"/>
</dbReference>
<proteinExistence type="predicted"/>
<evidence type="ECO:0008006" key="3">
    <source>
        <dbReference type="Google" id="ProtNLM"/>
    </source>
</evidence>
<dbReference type="AlphaFoldDB" id="A0A6M3MD52"/>
<gene>
    <name evidence="1" type="ORF">MM171A01142_0005</name>
    <name evidence="2" type="ORF">MM171B00834_0012</name>
</gene>
<dbReference type="EMBL" id="MT143644">
    <property type="protein sequence ID" value="QJA99336.1"/>
    <property type="molecule type" value="Genomic_DNA"/>
</dbReference>
<evidence type="ECO:0000313" key="2">
    <source>
        <dbReference type="EMBL" id="QJB03246.1"/>
    </source>
</evidence>